<dbReference type="Proteomes" id="UP000694892">
    <property type="component" value="Chromosome 5S"/>
</dbReference>
<organism evidence="1 2">
    <name type="scientific">Xenopus laevis</name>
    <name type="common">African clawed frog</name>
    <dbReference type="NCBI Taxonomy" id="8355"/>
    <lineage>
        <taxon>Eukaryota</taxon>
        <taxon>Metazoa</taxon>
        <taxon>Chordata</taxon>
        <taxon>Craniata</taxon>
        <taxon>Vertebrata</taxon>
        <taxon>Euteleostomi</taxon>
        <taxon>Amphibia</taxon>
        <taxon>Batrachia</taxon>
        <taxon>Anura</taxon>
        <taxon>Pipoidea</taxon>
        <taxon>Pipidae</taxon>
        <taxon>Xenopodinae</taxon>
        <taxon>Xenopus</taxon>
        <taxon>Xenopus</taxon>
    </lineage>
</organism>
<reference evidence="2" key="1">
    <citation type="journal article" date="2016" name="Nature">
        <title>Genome evolution in the allotetraploid frog Xenopus laevis.</title>
        <authorList>
            <person name="Session A.M."/>
            <person name="Uno Y."/>
            <person name="Kwon T."/>
            <person name="Chapman J.A."/>
            <person name="Toyoda A."/>
            <person name="Takahashi S."/>
            <person name="Fukui A."/>
            <person name="Hikosaka A."/>
            <person name="Suzuki A."/>
            <person name="Kondo M."/>
            <person name="van Heeringen S.J."/>
            <person name="Quigley I."/>
            <person name="Heinz S."/>
            <person name="Ogino H."/>
            <person name="Ochi H."/>
            <person name="Hellsten U."/>
            <person name="Lyons J.B."/>
            <person name="Simakov O."/>
            <person name="Putnam N."/>
            <person name="Stites J."/>
            <person name="Kuroki Y."/>
            <person name="Tanaka T."/>
            <person name="Michiue T."/>
            <person name="Watanabe M."/>
            <person name="Bogdanovic O."/>
            <person name="Lister R."/>
            <person name="Georgiou G."/>
            <person name="Paranjpe S.S."/>
            <person name="van Kruijsbergen I."/>
            <person name="Shu S."/>
            <person name="Carlson J."/>
            <person name="Kinoshita T."/>
            <person name="Ohta Y."/>
            <person name="Mawaribuchi S."/>
            <person name="Jenkins J."/>
            <person name="Grimwood J."/>
            <person name="Schmutz J."/>
            <person name="Mitros T."/>
            <person name="Mozaffari S.V."/>
            <person name="Suzuki Y."/>
            <person name="Haramoto Y."/>
            <person name="Yamamoto T.S."/>
            <person name="Takagi C."/>
            <person name="Heald R."/>
            <person name="Miller K."/>
            <person name="Haudenschild C."/>
            <person name="Kitzman J."/>
            <person name="Nakayama T."/>
            <person name="Izutsu Y."/>
            <person name="Robert J."/>
            <person name="Fortriede J."/>
            <person name="Burns K."/>
            <person name="Lotay V."/>
            <person name="Karimi K."/>
            <person name="Yasuoka Y."/>
            <person name="Dichmann D.S."/>
            <person name="Flajnik M.F."/>
            <person name="Houston D.W."/>
            <person name="Shendure J."/>
            <person name="DuPasquier L."/>
            <person name="Vize P.D."/>
            <person name="Zorn A.M."/>
            <person name="Ito M."/>
            <person name="Marcotte E.M."/>
            <person name="Wallingford J.B."/>
            <person name="Ito Y."/>
            <person name="Asashima M."/>
            <person name="Ueno N."/>
            <person name="Matsuda Y."/>
            <person name="Veenstra G.J."/>
            <person name="Fujiyama A."/>
            <person name="Harland R.M."/>
            <person name="Taira M."/>
            <person name="Rokhsar D.S."/>
        </authorList>
    </citation>
    <scope>NUCLEOTIDE SEQUENCE [LARGE SCALE GENOMIC DNA]</scope>
    <source>
        <strain evidence="2">J</strain>
    </source>
</reference>
<accession>A0A974CTN8</accession>
<dbReference type="AlphaFoldDB" id="A0A974CTN8"/>
<dbReference type="EMBL" id="CM004475">
    <property type="protein sequence ID" value="OCT78426.1"/>
    <property type="molecule type" value="Genomic_DNA"/>
</dbReference>
<sequence>MSSKGVSFYQKRHNHYDQSYRNLQSRYVVQEYSAQKRSASTSTLKSSASSSISRTKCICGAYKEVQDYYIPVLKR</sequence>
<protein>
    <submittedName>
        <fullName evidence="1">Uncharacterized protein</fullName>
    </submittedName>
</protein>
<name>A0A974CTN8_XENLA</name>
<feature type="non-terminal residue" evidence="1">
    <location>
        <position position="75"/>
    </location>
</feature>
<gene>
    <name evidence="1" type="ORF">XELAEV_180295231mg</name>
</gene>
<evidence type="ECO:0000313" key="1">
    <source>
        <dbReference type="EMBL" id="OCT78426.1"/>
    </source>
</evidence>
<evidence type="ECO:0000313" key="2">
    <source>
        <dbReference type="Proteomes" id="UP000694892"/>
    </source>
</evidence>
<proteinExistence type="predicted"/>